<dbReference type="SUPFAM" id="SSF55874">
    <property type="entry name" value="ATPase domain of HSP90 chaperone/DNA topoisomerase II/histidine kinase"/>
    <property type="match status" value="1"/>
</dbReference>
<proteinExistence type="predicted"/>
<keyword evidence="3" id="KW-0808">Transferase</keyword>
<keyword evidence="4" id="KW-0547">Nucleotide-binding</keyword>
<evidence type="ECO:0000256" key="2">
    <source>
        <dbReference type="ARBA" id="ARBA00012438"/>
    </source>
</evidence>
<dbReference type="PANTHER" id="PTHR44936">
    <property type="entry name" value="SENSOR PROTEIN CREC"/>
    <property type="match status" value="1"/>
</dbReference>
<sequence>MLNFKAMKAIQPTAKQKPELKYSIGLLSFLTLLWSVTLSWFYVKLEINFALLPVAVWLGLMLLTLLFCYVLLHYQNFRLQTNTQTFNVFWLALLGWIMMLNAGLLYETGGTINPLMHLLLLPLALGMLILSTPFFMLLALFSAGFYVILSFYYVPIMTLKVTSLQAFFAWHLHGSMLVFMLLVLLLATLILPLKKRLEAQRAALESQRNAALQNEYLLSIASIASASAHQLSTPLNTLTLLEPLIRKEVSSELGQSYLQTFSEQIQVCNQALQGLRRRANYSPKNAQHNLDEGIDCQQLLADLRQEFALIHPKSVLQIQSLVADSNGDGQNPPLIDASISAPRNMVLKVDESFKLAIMNLLDNAARYSPDYVSIKFELTAAGLFIMVEDEGGGMPETDIKTLGEQPLDDYYGIGMGGFLTRMIVERFAGKLTFTNIQTSSSKGLRACLFLPMNVIRMQEDVSSDT</sequence>
<organism evidence="9 10">
    <name type="scientific">Thiomicrorhabdus immobilis</name>
    <dbReference type="NCBI Taxonomy" id="2791037"/>
    <lineage>
        <taxon>Bacteria</taxon>
        <taxon>Pseudomonadati</taxon>
        <taxon>Pseudomonadota</taxon>
        <taxon>Gammaproteobacteria</taxon>
        <taxon>Thiotrichales</taxon>
        <taxon>Piscirickettsiaceae</taxon>
        <taxon>Thiomicrorhabdus</taxon>
    </lineage>
</organism>
<dbReference type="PANTHER" id="PTHR44936:SF10">
    <property type="entry name" value="SENSOR PROTEIN RSTB"/>
    <property type="match status" value="1"/>
</dbReference>
<feature type="transmembrane region" description="Helical" evidence="7">
    <location>
        <begin position="137"/>
        <end position="156"/>
    </location>
</feature>
<name>A0ABN6CVN7_9GAMM</name>
<evidence type="ECO:0000256" key="3">
    <source>
        <dbReference type="ARBA" id="ARBA00022679"/>
    </source>
</evidence>
<evidence type="ECO:0000256" key="4">
    <source>
        <dbReference type="ARBA" id="ARBA00022741"/>
    </source>
</evidence>
<feature type="transmembrane region" description="Helical" evidence="7">
    <location>
        <begin position="20"/>
        <end position="43"/>
    </location>
</feature>
<evidence type="ECO:0000256" key="5">
    <source>
        <dbReference type="ARBA" id="ARBA00022777"/>
    </source>
</evidence>
<evidence type="ECO:0000313" key="9">
    <source>
        <dbReference type="EMBL" id="BCN93035.1"/>
    </source>
</evidence>
<feature type="domain" description="Histidine kinase" evidence="8">
    <location>
        <begin position="226"/>
        <end position="454"/>
    </location>
</feature>
<feature type="transmembrane region" description="Helical" evidence="7">
    <location>
        <begin position="86"/>
        <end position="106"/>
    </location>
</feature>
<dbReference type="EC" id="2.7.13.3" evidence="2"/>
<dbReference type="Gene3D" id="3.30.565.10">
    <property type="entry name" value="Histidine kinase-like ATPase, C-terminal domain"/>
    <property type="match status" value="1"/>
</dbReference>
<keyword evidence="7" id="KW-1133">Transmembrane helix</keyword>
<dbReference type="Pfam" id="PF02518">
    <property type="entry name" value="HATPase_c"/>
    <property type="match status" value="1"/>
</dbReference>
<dbReference type="RefSeq" id="WP_237263864.1">
    <property type="nucleotide sequence ID" value="NZ_AP024202.1"/>
</dbReference>
<dbReference type="InterPro" id="IPR036890">
    <property type="entry name" value="HATPase_C_sf"/>
</dbReference>
<feature type="transmembrane region" description="Helical" evidence="7">
    <location>
        <begin position="168"/>
        <end position="191"/>
    </location>
</feature>
<evidence type="ECO:0000259" key="8">
    <source>
        <dbReference type="PROSITE" id="PS50109"/>
    </source>
</evidence>
<protein>
    <recommendedName>
        <fullName evidence="2">histidine kinase</fullName>
        <ecNumber evidence="2">2.7.13.3</ecNumber>
    </recommendedName>
</protein>
<keyword evidence="5" id="KW-0418">Kinase</keyword>
<evidence type="ECO:0000256" key="6">
    <source>
        <dbReference type="ARBA" id="ARBA00022840"/>
    </source>
</evidence>
<reference evidence="9" key="1">
    <citation type="journal article" date="2022" name="Arch. Microbiol.">
        <title>Thiomicrorhabdus immobilis sp. nov., a mesophilic sulfur-oxidizing bacterium isolated from sediment of a brackish lake in northern Japan.</title>
        <authorList>
            <person name="Kojima H."/>
            <person name="Mochizuki J."/>
            <person name="Kanda M."/>
            <person name="Watanabe T."/>
            <person name="Fukui M."/>
        </authorList>
    </citation>
    <scope>NUCLEOTIDE SEQUENCE</scope>
    <source>
        <strain evidence="9">Am19</strain>
    </source>
</reference>
<dbReference type="EMBL" id="AP024202">
    <property type="protein sequence ID" value="BCN93035.1"/>
    <property type="molecule type" value="Genomic_DNA"/>
</dbReference>
<feature type="transmembrane region" description="Helical" evidence="7">
    <location>
        <begin position="49"/>
        <end position="74"/>
    </location>
</feature>
<dbReference type="InterPro" id="IPR050980">
    <property type="entry name" value="2C_sensor_his_kinase"/>
</dbReference>
<dbReference type="InterPro" id="IPR003594">
    <property type="entry name" value="HATPase_dom"/>
</dbReference>
<keyword evidence="6" id="KW-0067">ATP-binding</keyword>
<keyword evidence="10" id="KW-1185">Reference proteome</keyword>
<dbReference type="PROSITE" id="PS50109">
    <property type="entry name" value="HIS_KIN"/>
    <property type="match status" value="1"/>
</dbReference>
<dbReference type="InterPro" id="IPR005467">
    <property type="entry name" value="His_kinase_dom"/>
</dbReference>
<dbReference type="Proteomes" id="UP001054820">
    <property type="component" value="Chromosome"/>
</dbReference>
<evidence type="ECO:0000256" key="1">
    <source>
        <dbReference type="ARBA" id="ARBA00000085"/>
    </source>
</evidence>
<keyword evidence="7" id="KW-0472">Membrane</keyword>
<gene>
    <name evidence="9" type="ORF">THMIRHAM_08200</name>
</gene>
<evidence type="ECO:0000256" key="7">
    <source>
        <dbReference type="SAM" id="Phobius"/>
    </source>
</evidence>
<accession>A0ABN6CVN7</accession>
<keyword evidence="7" id="KW-0812">Transmembrane</keyword>
<comment type="catalytic activity">
    <reaction evidence="1">
        <text>ATP + protein L-histidine = ADP + protein N-phospho-L-histidine.</text>
        <dbReference type="EC" id="2.7.13.3"/>
    </reaction>
</comment>
<dbReference type="SMART" id="SM00387">
    <property type="entry name" value="HATPase_c"/>
    <property type="match status" value="1"/>
</dbReference>
<evidence type="ECO:0000313" key="10">
    <source>
        <dbReference type="Proteomes" id="UP001054820"/>
    </source>
</evidence>